<dbReference type="PANTHER" id="PTHR40072:SF1">
    <property type="entry name" value="MOLYBDOPTERIN-GUANINE DINUCLEOTIDE BIOSYNTHESIS ADAPTER PROTEIN"/>
    <property type="match status" value="1"/>
</dbReference>
<dbReference type="SUPFAM" id="SSF52540">
    <property type="entry name" value="P-loop containing nucleoside triphosphate hydrolases"/>
    <property type="match status" value="1"/>
</dbReference>
<dbReference type="NCBIfam" id="TIGR00176">
    <property type="entry name" value="mobB"/>
    <property type="match status" value="1"/>
</dbReference>
<keyword evidence="3" id="KW-1185">Reference proteome</keyword>
<dbReference type="InterPro" id="IPR004435">
    <property type="entry name" value="MobB_dom"/>
</dbReference>
<organism evidence="2 3">
    <name type="scientific">Parasutterella muris</name>
    <dbReference type="NCBI Taxonomy" id="2565572"/>
    <lineage>
        <taxon>Bacteria</taxon>
        <taxon>Pseudomonadati</taxon>
        <taxon>Pseudomonadota</taxon>
        <taxon>Betaproteobacteria</taxon>
        <taxon>Burkholderiales</taxon>
        <taxon>Sutterellaceae</taxon>
        <taxon>Parasutterella</taxon>
    </lineage>
</organism>
<dbReference type="EMBL" id="WSRP01000026">
    <property type="protein sequence ID" value="MVX57289.1"/>
    <property type="molecule type" value="Genomic_DNA"/>
</dbReference>
<dbReference type="Gene3D" id="3.40.50.300">
    <property type="entry name" value="P-loop containing nucleotide triphosphate hydrolases"/>
    <property type="match status" value="1"/>
</dbReference>
<dbReference type="InterPro" id="IPR052539">
    <property type="entry name" value="MGD_biosynthesis_adapter"/>
</dbReference>
<proteinExistence type="predicted"/>
<accession>A0A6L6YKJ7</accession>
<reference evidence="2 3" key="1">
    <citation type="submission" date="2019-12" db="EMBL/GenBank/DDBJ databases">
        <title>Microbes associate with the intestines of laboratory mice.</title>
        <authorList>
            <person name="Navarre W."/>
            <person name="Wong E."/>
        </authorList>
    </citation>
    <scope>NUCLEOTIDE SEQUENCE [LARGE SCALE GENOMIC DNA]</scope>
    <source>
        <strain evidence="2 3">NM82_D38</strain>
    </source>
</reference>
<dbReference type="GO" id="GO:0005525">
    <property type="term" value="F:GTP binding"/>
    <property type="evidence" value="ECO:0007669"/>
    <property type="project" value="InterPro"/>
</dbReference>
<name>A0A6L6YKJ7_9BURK</name>
<dbReference type="GO" id="GO:0006777">
    <property type="term" value="P:Mo-molybdopterin cofactor biosynthetic process"/>
    <property type="evidence" value="ECO:0007669"/>
    <property type="project" value="InterPro"/>
</dbReference>
<gene>
    <name evidence="2" type="primary">mobB</name>
    <name evidence="2" type="ORF">E5987_08750</name>
</gene>
<evidence type="ECO:0000313" key="3">
    <source>
        <dbReference type="Proteomes" id="UP000472580"/>
    </source>
</evidence>
<dbReference type="OrthoDB" id="9804758at2"/>
<dbReference type="InterPro" id="IPR027417">
    <property type="entry name" value="P-loop_NTPase"/>
</dbReference>
<dbReference type="CDD" id="cd03116">
    <property type="entry name" value="MobB"/>
    <property type="match status" value="1"/>
</dbReference>
<dbReference type="RefSeq" id="WP_160335713.1">
    <property type="nucleotide sequence ID" value="NZ_WSRP01000026.1"/>
</dbReference>
<dbReference type="PANTHER" id="PTHR40072">
    <property type="entry name" value="MOLYBDOPTERIN-GUANINE DINUCLEOTIDE BIOSYNTHESIS ADAPTER PROTEIN-RELATED"/>
    <property type="match status" value="1"/>
</dbReference>
<dbReference type="AlphaFoldDB" id="A0A6L6YKJ7"/>
<sequence>MKIVNFVGYSGSGKTTLIEKLIPIFCAQGLRVAAIKNAHHNFDMDKPGKDSYRYRRAGASQVIVRNADRWAMFSETPQGAPHLSELIAHLDPADLIVVEGFKSEDSDALRLEVFREIGRGEPPICQSDESICAVVSDKAREAFSALPVLDISSPEKVAAWITEKLQIKGIEKC</sequence>
<dbReference type="Pfam" id="PF03205">
    <property type="entry name" value="MobB"/>
    <property type="match status" value="1"/>
</dbReference>
<evidence type="ECO:0000313" key="2">
    <source>
        <dbReference type="EMBL" id="MVX57289.1"/>
    </source>
</evidence>
<comment type="caution">
    <text evidence="2">The sequence shown here is derived from an EMBL/GenBank/DDBJ whole genome shotgun (WGS) entry which is preliminary data.</text>
</comment>
<feature type="domain" description="Molybdopterin-guanine dinucleotide biosynthesis protein B (MobB)" evidence="1">
    <location>
        <begin position="3"/>
        <end position="137"/>
    </location>
</feature>
<evidence type="ECO:0000259" key="1">
    <source>
        <dbReference type="Pfam" id="PF03205"/>
    </source>
</evidence>
<protein>
    <submittedName>
        <fullName evidence="2">Molybdopterin-guanine dinucleotide biosynthesis protein B</fullName>
    </submittedName>
</protein>
<dbReference type="Proteomes" id="UP000472580">
    <property type="component" value="Unassembled WGS sequence"/>
</dbReference>